<dbReference type="Pfam" id="PF14601">
    <property type="entry name" value="TFX_C"/>
    <property type="match status" value="1"/>
</dbReference>
<dbReference type="InterPro" id="IPR004645">
    <property type="entry name" value="Tfx_DNA-bd_arc"/>
</dbReference>
<protein>
    <submittedName>
        <fullName evidence="2">DNA binding protein, Tfx family</fullName>
    </submittedName>
</protein>
<dbReference type="InterPro" id="IPR001387">
    <property type="entry name" value="Cro/C1-type_HTH"/>
</dbReference>
<dbReference type="GO" id="GO:0006352">
    <property type="term" value="P:DNA-templated transcription initiation"/>
    <property type="evidence" value="ECO:0007669"/>
    <property type="project" value="InterPro"/>
</dbReference>
<name>E8R809_DESM0</name>
<dbReference type="GO" id="GO:0003700">
    <property type="term" value="F:DNA-binding transcription factor activity"/>
    <property type="evidence" value="ECO:0007669"/>
    <property type="project" value="InterPro"/>
</dbReference>
<proteinExistence type="predicted"/>
<evidence type="ECO:0000313" key="2">
    <source>
        <dbReference type="EMBL" id="ADV64635.1"/>
    </source>
</evidence>
<dbReference type="InterPro" id="IPR007630">
    <property type="entry name" value="RNA_pol_sigma70_r4"/>
</dbReference>
<evidence type="ECO:0000259" key="1">
    <source>
        <dbReference type="PROSITE" id="PS50943"/>
    </source>
</evidence>
<dbReference type="KEGG" id="dmu:Desmu_0316"/>
<dbReference type="SMART" id="SM00421">
    <property type="entry name" value="HTH_LUXR"/>
    <property type="match status" value="1"/>
</dbReference>
<organism evidence="2 3">
    <name type="scientific">Desulfurococcus mucosus (strain ATCC 35584 / DSM 2162 / JCM 9187 / O7/1)</name>
    <dbReference type="NCBI Taxonomy" id="765177"/>
    <lineage>
        <taxon>Archaea</taxon>
        <taxon>Thermoproteota</taxon>
        <taxon>Thermoprotei</taxon>
        <taxon>Desulfurococcales</taxon>
        <taxon>Desulfurococcaceae</taxon>
        <taxon>Desulfurococcus</taxon>
    </lineage>
</organism>
<gene>
    <name evidence="2" type="ordered locus">Desmu_0316</name>
</gene>
<dbReference type="InterPro" id="IPR029291">
    <property type="entry name" value="Tfx_C"/>
</dbReference>
<dbReference type="SUPFAM" id="SSF89915">
    <property type="entry name" value="DNA-binding protein Tfx"/>
    <property type="match status" value="1"/>
</dbReference>
<dbReference type="EMBL" id="CP002363">
    <property type="protein sequence ID" value="ADV64635.1"/>
    <property type="molecule type" value="Genomic_DNA"/>
</dbReference>
<reference evidence="3" key="1">
    <citation type="submission" date="2010-11" db="EMBL/GenBank/DDBJ databases">
        <title>The complete genome of Desulfurococcus mucosus DSM 2162.</title>
        <authorList>
            <consortium name="US DOE Joint Genome Institute (JGI-PGF)"/>
            <person name="Lucas S."/>
            <person name="Copeland A."/>
            <person name="Lapidus A."/>
            <person name="Bruce D."/>
            <person name="Goodwin L."/>
            <person name="Pitluck S."/>
            <person name="Kyrpides N."/>
            <person name="Mavromatis K."/>
            <person name="Pagani I."/>
            <person name="Ivanova N."/>
            <person name="Ovchinnikova G."/>
            <person name="Chertkov O."/>
            <person name="Held B."/>
            <person name="Brettin T."/>
            <person name="Detter J.C."/>
            <person name="Tapia R."/>
            <person name="Han C."/>
            <person name="Land M."/>
            <person name="Hauser L."/>
            <person name="Markowitz V."/>
            <person name="Cheng J.-F."/>
            <person name="Hugenholtz P."/>
            <person name="Woyke T."/>
            <person name="Wu D."/>
            <person name="Wirth R."/>
            <person name="Bilek Y."/>
            <person name="Hader T."/>
            <person name="Klenk H.-P."/>
            <person name="Eisen J.A."/>
        </authorList>
    </citation>
    <scope>NUCLEOTIDE SEQUENCE [LARGE SCALE GENOMIC DNA]</scope>
    <source>
        <strain evidence="3">ATCC 35584 / DSM 2162 / JCM 9187 / O7/1</strain>
    </source>
</reference>
<sequence length="145" mass="16365">MSREEAWSWMGRGLFTERQYLVLKYRAQGLTQEEVAGILGVARSTVAAIERAALRKLRLAQETVSIYKMMHAAGYIDIPAGTHMVDIPGIIIRKADELGVKLKGDFNLVYGQLRLLIGSRATRLPRTVRAVIYRDGSYEFLEVHD</sequence>
<dbReference type="GeneID" id="10153008"/>
<dbReference type="HOGENOM" id="CLU_125807_1_0_2"/>
<dbReference type="Pfam" id="PF04545">
    <property type="entry name" value="Sigma70_r4"/>
    <property type="match status" value="1"/>
</dbReference>
<dbReference type="NCBIfam" id="TIGR00721">
    <property type="entry name" value="tfx"/>
    <property type="match status" value="1"/>
</dbReference>
<dbReference type="AlphaFoldDB" id="E8R809"/>
<dbReference type="PRINTS" id="PR00038">
    <property type="entry name" value="HTHLUXR"/>
</dbReference>
<dbReference type="eggNOG" id="arCOG04554">
    <property type="taxonomic scope" value="Archaea"/>
</dbReference>
<dbReference type="Gene3D" id="3.30.1190.10">
    <property type="entry name" value="DNA-binding protein Tfx superfamily, archaea"/>
    <property type="match status" value="1"/>
</dbReference>
<dbReference type="RefSeq" id="WP_013561857.1">
    <property type="nucleotide sequence ID" value="NC_014961.1"/>
</dbReference>
<dbReference type="PROSITE" id="PS50943">
    <property type="entry name" value="HTH_CROC1"/>
    <property type="match status" value="1"/>
</dbReference>
<dbReference type="GO" id="GO:0003677">
    <property type="term" value="F:DNA binding"/>
    <property type="evidence" value="ECO:0007669"/>
    <property type="project" value="InterPro"/>
</dbReference>
<dbReference type="InterPro" id="IPR000792">
    <property type="entry name" value="Tscrpt_reg_LuxR_C"/>
</dbReference>
<dbReference type="STRING" id="765177.Desmu_0316"/>
<feature type="domain" description="HTH cro/C1-type" evidence="1">
    <location>
        <begin position="27"/>
        <end position="51"/>
    </location>
</feature>
<accession>E8R809</accession>
<dbReference type="Proteomes" id="UP000001068">
    <property type="component" value="Chromosome"/>
</dbReference>
<dbReference type="InterPro" id="IPR036657">
    <property type="entry name" value="Tfx_DNA-bd_sf_arc"/>
</dbReference>
<evidence type="ECO:0000313" key="3">
    <source>
        <dbReference type="Proteomes" id="UP000001068"/>
    </source>
</evidence>
<reference evidence="2 3" key="2">
    <citation type="journal article" date="2011" name="Stand. Genomic Sci.">
        <title>Complete genome sequence of Desulfurococcus mucosus type strain (O7/1).</title>
        <authorList>
            <person name="Wirth R."/>
            <person name="Chertkov O."/>
            <person name="Held B."/>
            <person name="Lapidus A."/>
            <person name="Nolan M."/>
            <person name="Lucas S."/>
            <person name="Hammon N."/>
            <person name="Deshpande S."/>
            <person name="Cheng J.F."/>
            <person name="Tapia R."/>
            <person name="Han C."/>
            <person name="Goodwin L."/>
            <person name="Pitluck S."/>
            <person name="Liolios K."/>
            <person name="Ioanna P."/>
            <person name="Ivanova N."/>
            <person name="Mavromatis K."/>
            <person name="Mikhailova N."/>
            <person name="Pati A."/>
            <person name="Chen A."/>
            <person name="Palaniappan K."/>
            <person name="Land M."/>
            <person name="Hauser L."/>
            <person name="Chang Y.J."/>
            <person name="Jeffries C.D."/>
            <person name="Bilek Y."/>
            <person name="Hader T."/>
            <person name="Rohde M."/>
            <person name="Spring S."/>
            <person name="Sikorski J."/>
            <person name="Goker M."/>
            <person name="Woyke T."/>
            <person name="Bristow J."/>
            <person name="Eisen J.A."/>
            <person name="Markowitz V."/>
            <person name="Hugenholtz P."/>
            <person name="Kyrpides N.C."/>
            <person name="Klenk H.P."/>
        </authorList>
    </citation>
    <scope>NUCLEOTIDE SEQUENCE [LARGE SCALE GENOMIC DNA]</scope>
    <source>
        <strain evidence="3">ATCC 35584 / DSM 2162 / JCM 9187 / O7/1</strain>
    </source>
</reference>
<keyword evidence="3" id="KW-1185">Reference proteome</keyword>